<dbReference type="Gene3D" id="3.40.50.150">
    <property type="entry name" value="Vaccinia Virus protein VP39"/>
    <property type="match status" value="1"/>
</dbReference>
<dbReference type="Pfam" id="PF13636">
    <property type="entry name" value="Methyltranf_PUA"/>
    <property type="match status" value="1"/>
</dbReference>
<evidence type="ECO:0000256" key="6">
    <source>
        <dbReference type="ARBA" id="ARBA00022884"/>
    </source>
</evidence>
<dbReference type="AlphaFoldDB" id="A0A9D2SW92"/>
<protein>
    <submittedName>
        <fullName evidence="9">RsmF rRNA methyltransferase first C-terminal domain-containing protein</fullName>
    </submittedName>
</protein>
<dbReference type="InterPro" id="IPR027391">
    <property type="entry name" value="Nol1_Nop2_Fmu_2"/>
</dbReference>
<evidence type="ECO:0000256" key="1">
    <source>
        <dbReference type="ARBA" id="ARBA00007494"/>
    </source>
</evidence>
<accession>A0A9D2SW92</accession>
<keyword evidence="6 7" id="KW-0694">RNA-binding</keyword>
<evidence type="ECO:0000256" key="5">
    <source>
        <dbReference type="ARBA" id="ARBA00022691"/>
    </source>
</evidence>
<evidence type="ECO:0000256" key="7">
    <source>
        <dbReference type="PROSITE-ProRule" id="PRU01023"/>
    </source>
</evidence>
<dbReference type="Pfam" id="PF17125">
    <property type="entry name" value="Methyltr_RsmF_N"/>
    <property type="match status" value="1"/>
</dbReference>
<keyword evidence="2" id="KW-0963">Cytoplasm</keyword>
<dbReference type="Pfam" id="PF17126">
    <property type="entry name" value="RsmF_methylt_CI"/>
    <property type="match status" value="1"/>
</dbReference>
<dbReference type="EMBL" id="DWWM01000023">
    <property type="protein sequence ID" value="HJC36180.1"/>
    <property type="molecule type" value="Genomic_DNA"/>
</dbReference>
<dbReference type="CDD" id="cd21147">
    <property type="entry name" value="RsmF_methylt_CTD1"/>
    <property type="match status" value="1"/>
</dbReference>
<dbReference type="Proteomes" id="UP000823896">
    <property type="component" value="Unassembled WGS sequence"/>
</dbReference>
<evidence type="ECO:0000259" key="8">
    <source>
        <dbReference type="PROSITE" id="PS51686"/>
    </source>
</evidence>
<reference evidence="9" key="1">
    <citation type="journal article" date="2021" name="PeerJ">
        <title>Extensive microbial diversity within the chicken gut microbiome revealed by metagenomics and culture.</title>
        <authorList>
            <person name="Gilroy R."/>
            <person name="Ravi A."/>
            <person name="Getino M."/>
            <person name="Pursley I."/>
            <person name="Horton D.L."/>
            <person name="Alikhan N.F."/>
            <person name="Baker D."/>
            <person name="Gharbi K."/>
            <person name="Hall N."/>
            <person name="Watson M."/>
            <person name="Adriaenssens E.M."/>
            <person name="Foster-Nyarko E."/>
            <person name="Jarju S."/>
            <person name="Secka A."/>
            <person name="Antonio M."/>
            <person name="Oren A."/>
            <person name="Chaudhuri R.R."/>
            <person name="La Ragione R."/>
            <person name="Hildebrand F."/>
            <person name="Pallen M.J."/>
        </authorList>
    </citation>
    <scope>NUCLEOTIDE SEQUENCE</scope>
    <source>
        <strain evidence="9">CHK187-11901</strain>
    </source>
</reference>
<keyword evidence="3 7" id="KW-0489">Methyltransferase</keyword>
<organism evidence="9 10">
    <name type="scientific">Candidatus Merdibacter merdavium</name>
    <dbReference type="NCBI Taxonomy" id="2838692"/>
    <lineage>
        <taxon>Bacteria</taxon>
        <taxon>Bacillati</taxon>
        <taxon>Bacillota</taxon>
        <taxon>Erysipelotrichia</taxon>
        <taxon>Erysipelotrichales</taxon>
        <taxon>Erysipelotrichaceae</taxon>
        <taxon>Merdibacter</taxon>
    </lineage>
</organism>
<dbReference type="InterPro" id="IPR029063">
    <property type="entry name" value="SAM-dependent_MTases_sf"/>
</dbReference>
<dbReference type="PROSITE" id="PS51686">
    <property type="entry name" value="SAM_MT_RSMB_NOP"/>
    <property type="match status" value="1"/>
</dbReference>
<dbReference type="InterPro" id="IPR018314">
    <property type="entry name" value="RsmB/NOL1/NOP2-like_CS"/>
</dbReference>
<gene>
    <name evidence="9" type="ORF">H9702_03500</name>
</gene>
<dbReference type="PANTHER" id="PTHR22807:SF30">
    <property type="entry name" value="28S RRNA (CYTOSINE(4447)-C(5))-METHYLTRANSFERASE-RELATED"/>
    <property type="match status" value="1"/>
</dbReference>
<dbReference type="Pfam" id="PF01189">
    <property type="entry name" value="Methyltr_RsmB-F"/>
    <property type="match status" value="1"/>
</dbReference>
<evidence type="ECO:0000256" key="2">
    <source>
        <dbReference type="ARBA" id="ARBA00022490"/>
    </source>
</evidence>
<dbReference type="PANTHER" id="PTHR22807">
    <property type="entry name" value="NOP2 YEAST -RELATED NOL1/NOP2/FMU SUN DOMAIN-CONTAINING"/>
    <property type="match status" value="1"/>
</dbReference>
<dbReference type="Gene3D" id="2.30.130.60">
    <property type="match status" value="1"/>
</dbReference>
<feature type="binding site" evidence="7">
    <location>
        <position position="157"/>
    </location>
    <ligand>
        <name>S-adenosyl-L-methionine</name>
        <dbReference type="ChEBI" id="CHEBI:59789"/>
    </ligand>
</feature>
<evidence type="ECO:0000313" key="9">
    <source>
        <dbReference type="EMBL" id="HJC36180.1"/>
    </source>
</evidence>
<dbReference type="InterPro" id="IPR001678">
    <property type="entry name" value="MeTrfase_RsmB-F_NOP2_dom"/>
</dbReference>
<feature type="binding site" evidence="7">
    <location>
        <position position="175"/>
    </location>
    <ligand>
        <name>S-adenosyl-L-methionine</name>
        <dbReference type="ChEBI" id="CHEBI:59789"/>
    </ligand>
</feature>
<proteinExistence type="inferred from homology"/>
<feature type="active site" description="Nucleophile" evidence="7">
    <location>
        <position position="228"/>
    </location>
</feature>
<dbReference type="PRINTS" id="PR02008">
    <property type="entry name" value="RCMTFAMILY"/>
</dbReference>
<dbReference type="GO" id="GO:0008173">
    <property type="term" value="F:RNA methyltransferase activity"/>
    <property type="evidence" value="ECO:0007669"/>
    <property type="project" value="InterPro"/>
</dbReference>
<feature type="binding site" evidence="7">
    <location>
        <position position="130"/>
    </location>
    <ligand>
        <name>S-adenosyl-L-methionine</name>
        <dbReference type="ChEBI" id="CHEBI:59789"/>
    </ligand>
</feature>
<evidence type="ECO:0000313" key="10">
    <source>
        <dbReference type="Proteomes" id="UP000823896"/>
    </source>
</evidence>
<reference evidence="9" key="2">
    <citation type="submission" date="2021-04" db="EMBL/GenBank/DDBJ databases">
        <authorList>
            <person name="Gilroy R."/>
        </authorList>
    </citation>
    <scope>NUCLEOTIDE SEQUENCE</scope>
    <source>
        <strain evidence="9">CHK187-11901</strain>
    </source>
</reference>
<dbReference type="InterPro" id="IPR031341">
    <property type="entry name" value="Methyltr_RsmF_N"/>
</dbReference>
<dbReference type="InterPro" id="IPR031340">
    <property type="entry name" value="RsmF_methylt_CI"/>
</dbReference>
<sequence length="445" mass="50577">MKEAFLARMREYLQDEYEDWLSCLQQPRFRGLRVNTVRCDVAAFLRLADWECRPSPICPQSFYVTREHLGLHPLHAAGTFYLQEPSASSAVEVLDVQPHEWILDLCAAPGGKSTQIAARLAHTGFLLSNEIEPKRAMALLSNMERLGFSEYAVSNSDPASLCSALAGCFDRVLVDAPCSGEGMLRKHEQAMEEWSEEHVRFCAQRQREILASAHDALRAGGILVYSTCTYAREENEETIKAFLEQFPDMELLDCGVSFGRGGLPLEGFDSAKVRRIFPMDQGEGHFIAKLRRRGDGTRRALKERKEKPEETCVQTFLKDQLNDPALHLMQEKDTVYGRLQPFVQLGKIRVLRQGIRIGDVVKKRFEPHHHFYMAAALQPSMRHVQELDLSQCEQFLKGHPLAGTQRGFVCLRYQGFPLGFGKGDGVWIKNRYPKGLRFNEQVKLC</sequence>
<dbReference type="Gene3D" id="3.30.70.1170">
    <property type="entry name" value="Sun protein, domain 3"/>
    <property type="match status" value="1"/>
</dbReference>
<evidence type="ECO:0000256" key="4">
    <source>
        <dbReference type="ARBA" id="ARBA00022679"/>
    </source>
</evidence>
<dbReference type="InterPro" id="IPR049560">
    <property type="entry name" value="MeTrfase_RsmB-F_NOP2_cat"/>
</dbReference>
<dbReference type="PROSITE" id="PS01153">
    <property type="entry name" value="NOL1_NOP2_SUN"/>
    <property type="match status" value="1"/>
</dbReference>
<dbReference type="InterPro" id="IPR023267">
    <property type="entry name" value="RCMT"/>
</dbReference>
<comment type="similarity">
    <text evidence="1 7">Belongs to the class I-like SAM-binding methyltransferase superfamily. RsmB/NOP family.</text>
</comment>
<dbReference type="GO" id="GO:0001510">
    <property type="term" value="P:RNA methylation"/>
    <property type="evidence" value="ECO:0007669"/>
    <property type="project" value="InterPro"/>
</dbReference>
<dbReference type="CDD" id="cd02440">
    <property type="entry name" value="AdoMet_MTases"/>
    <property type="match status" value="1"/>
</dbReference>
<name>A0A9D2SW92_9FIRM</name>
<evidence type="ECO:0000256" key="3">
    <source>
        <dbReference type="ARBA" id="ARBA00022603"/>
    </source>
</evidence>
<keyword evidence="5 7" id="KW-0949">S-adenosyl-L-methionine</keyword>
<feature type="domain" description="SAM-dependent MTase RsmB/NOP-type" evidence="8">
    <location>
        <begin position="1"/>
        <end position="293"/>
    </location>
</feature>
<dbReference type="SUPFAM" id="SSF53335">
    <property type="entry name" value="S-adenosyl-L-methionine-dependent methyltransferases"/>
    <property type="match status" value="1"/>
</dbReference>
<comment type="caution">
    <text evidence="9">The sequence shown here is derived from an EMBL/GenBank/DDBJ whole genome shotgun (WGS) entry which is preliminary data.</text>
</comment>
<dbReference type="GO" id="GO:0003723">
    <property type="term" value="F:RNA binding"/>
    <property type="evidence" value="ECO:0007669"/>
    <property type="project" value="UniProtKB-UniRule"/>
</dbReference>
<keyword evidence="4 7" id="KW-0808">Transferase</keyword>
<feature type="binding site" evidence="7">
    <location>
        <begin position="106"/>
        <end position="112"/>
    </location>
    <ligand>
        <name>S-adenosyl-L-methionine</name>
        <dbReference type="ChEBI" id="CHEBI:59789"/>
    </ligand>
</feature>